<feature type="domain" description="HTH tetR-type" evidence="6">
    <location>
        <begin position="9"/>
        <end position="69"/>
    </location>
</feature>
<comment type="caution">
    <text evidence="7">The sequence shown here is derived from an EMBL/GenBank/DDBJ whole genome shotgun (WGS) entry which is preliminary data.</text>
</comment>
<dbReference type="RefSeq" id="WP_069520552.1">
    <property type="nucleotide sequence ID" value="NZ_FOFP01000010.1"/>
</dbReference>
<dbReference type="PANTHER" id="PTHR30055">
    <property type="entry name" value="HTH-TYPE TRANSCRIPTIONAL REGULATOR RUTR"/>
    <property type="match status" value="1"/>
</dbReference>
<evidence type="ECO:0000256" key="4">
    <source>
        <dbReference type="ARBA" id="ARBA00023163"/>
    </source>
</evidence>
<sequence length="221" mass="25166">MRRTKEEAEKTRHAILSAAELLFLEKGVAHTSLEHIARQAGVTRGAVYWHFKDKAHLFHDMLSQVRLPPEELAERLQCSDACDPLRVLHALVVEALENLARDAQTRRIFTILLHRCEFTEELREAETRHEAFINQFIELCTQQFAQPQSMARLQPGMTPRLAARSLHALIVGLFSDWLRDPTLFDPLSEARVLVDACFRGLIRDWAASTACPEAPLLHGND</sequence>
<evidence type="ECO:0000256" key="3">
    <source>
        <dbReference type="ARBA" id="ARBA00023125"/>
    </source>
</evidence>
<dbReference type="SUPFAM" id="SSF48498">
    <property type="entry name" value="Tetracyclin repressor-like, C-terminal domain"/>
    <property type="match status" value="1"/>
</dbReference>
<dbReference type="PROSITE" id="PS50977">
    <property type="entry name" value="HTH_TETR_2"/>
    <property type="match status" value="1"/>
</dbReference>
<dbReference type="SUPFAM" id="SSF46689">
    <property type="entry name" value="Homeodomain-like"/>
    <property type="match status" value="1"/>
</dbReference>
<keyword evidence="3 5" id="KW-0238">DNA-binding</keyword>
<feature type="DNA-binding region" description="H-T-H motif" evidence="5">
    <location>
        <begin position="32"/>
        <end position="51"/>
    </location>
</feature>
<keyword evidence="2" id="KW-0805">Transcription regulation</keyword>
<keyword evidence="8" id="KW-1185">Reference proteome</keyword>
<keyword evidence="1" id="KW-0678">Repressor</keyword>
<gene>
    <name evidence="7" type="ORF">SAMN05216600_11041</name>
</gene>
<dbReference type="PROSITE" id="PS01081">
    <property type="entry name" value="HTH_TETR_1"/>
    <property type="match status" value="1"/>
</dbReference>
<evidence type="ECO:0000313" key="8">
    <source>
        <dbReference type="Proteomes" id="UP000198512"/>
    </source>
</evidence>
<dbReference type="InterPro" id="IPR001647">
    <property type="entry name" value="HTH_TetR"/>
</dbReference>
<name>A0ABY1BGD0_9PSED</name>
<dbReference type="InterPro" id="IPR009057">
    <property type="entry name" value="Homeodomain-like_sf"/>
</dbReference>
<evidence type="ECO:0000256" key="5">
    <source>
        <dbReference type="PROSITE-ProRule" id="PRU00335"/>
    </source>
</evidence>
<evidence type="ECO:0000313" key="7">
    <source>
        <dbReference type="EMBL" id="SEQ80499.1"/>
    </source>
</evidence>
<protein>
    <submittedName>
        <fullName evidence="7">Transcriptional regulator, TetR family</fullName>
    </submittedName>
</protein>
<dbReference type="Gene3D" id="1.10.357.10">
    <property type="entry name" value="Tetracycline Repressor, domain 2"/>
    <property type="match status" value="1"/>
</dbReference>
<dbReference type="Proteomes" id="UP000198512">
    <property type="component" value="Unassembled WGS sequence"/>
</dbReference>
<accession>A0ABY1BGD0</accession>
<evidence type="ECO:0000259" key="6">
    <source>
        <dbReference type="PROSITE" id="PS50977"/>
    </source>
</evidence>
<evidence type="ECO:0000256" key="1">
    <source>
        <dbReference type="ARBA" id="ARBA00022491"/>
    </source>
</evidence>
<evidence type="ECO:0000256" key="2">
    <source>
        <dbReference type="ARBA" id="ARBA00023015"/>
    </source>
</evidence>
<dbReference type="InterPro" id="IPR013572">
    <property type="entry name" value="Tscrpt_reg_MAATS_C"/>
</dbReference>
<dbReference type="PRINTS" id="PR00455">
    <property type="entry name" value="HTHTETR"/>
</dbReference>
<dbReference type="EMBL" id="FOFP01000010">
    <property type="protein sequence ID" value="SEQ80499.1"/>
    <property type="molecule type" value="Genomic_DNA"/>
</dbReference>
<dbReference type="InterPro" id="IPR050109">
    <property type="entry name" value="HTH-type_TetR-like_transc_reg"/>
</dbReference>
<reference evidence="7 8" key="1">
    <citation type="submission" date="2016-10" db="EMBL/GenBank/DDBJ databases">
        <authorList>
            <person name="Varghese N."/>
            <person name="Submissions S."/>
        </authorList>
    </citation>
    <scope>NUCLEOTIDE SEQUENCE [LARGE SCALE GENOMIC DNA]</scope>
    <source>
        <strain evidence="7 8">CIP 109853</strain>
    </source>
</reference>
<proteinExistence type="predicted"/>
<dbReference type="Pfam" id="PF08361">
    <property type="entry name" value="TetR_C_2"/>
    <property type="match status" value="1"/>
</dbReference>
<organism evidence="7 8">
    <name type="scientific">Pseudomonas cuatrocienegasensis</name>
    <dbReference type="NCBI Taxonomy" id="543360"/>
    <lineage>
        <taxon>Bacteria</taxon>
        <taxon>Pseudomonadati</taxon>
        <taxon>Pseudomonadota</taxon>
        <taxon>Gammaproteobacteria</taxon>
        <taxon>Pseudomonadales</taxon>
        <taxon>Pseudomonadaceae</taxon>
        <taxon>Pseudomonas</taxon>
    </lineage>
</organism>
<dbReference type="InterPro" id="IPR036271">
    <property type="entry name" value="Tet_transcr_reg_TetR-rel_C_sf"/>
</dbReference>
<dbReference type="InterPro" id="IPR023772">
    <property type="entry name" value="DNA-bd_HTH_TetR-type_CS"/>
</dbReference>
<keyword evidence="4" id="KW-0804">Transcription</keyword>
<dbReference type="Pfam" id="PF00440">
    <property type="entry name" value="TetR_N"/>
    <property type="match status" value="1"/>
</dbReference>
<dbReference type="PANTHER" id="PTHR30055:SF240">
    <property type="entry name" value="HTH-TYPE TRANSCRIPTIONAL REGULATOR ACRR"/>
    <property type="match status" value="1"/>
</dbReference>